<name>A0A0B0IFK1_9BACI</name>
<proteinExistence type="predicted"/>
<dbReference type="STRING" id="333138.LQ50_03660"/>
<evidence type="ECO:0000313" key="2">
    <source>
        <dbReference type="Proteomes" id="UP000030832"/>
    </source>
</evidence>
<organism evidence="1 2">
    <name type="scientific">Halalkalibacter okhensis</name>
    <dbReference type="NCBI Taxonomy" id="333138"/>
    <lineage>
        <taxon>Bacteria</taxon>
        <taxon>Bacillati</taxon>
        <taxon>Bacillota</taxon>
        <taxon>Bacilli</taxon>
        <taxon>Bacillales</taxon>
        <taxon>Bacillaceae</taxon>
        <taxon>Halalkalibacter</taxon>
    </lineage>
</organism>
<dbReference type="EMBL" id="JRJU01000003">
    <property type="protein sequence ID" value="KHF41343.1"/>
    <property type="molecule type" value="Genomic_DNA"/>
</dbReference>
<dbReference type="Pfam" id="PF03692">
    <property type="entry name" value="CxxCxxCC"/>
    <property type="match status" value="1"/>
</dbReference>
<evidence type="ECO:0008006" key="3">
    <source>
        <dbReference type="Google" id="ProtNLM"/>
    </source>
</evidence>
<gene>
    <name evidence="1" type="ORF">LQ50_03660</name>
</gene>
<comment type="caution">
    <text evidence="1">The sequence shown here is derived from an EMBL/GenBank/DDBJ whole genome shotgun (WGS) entry which is preliminary data.</text>
</comment>
<protein>
    <recommendedName>
        <fullName evidence="3">Fe-S oxidoreductase</fullName>
    </recommendedName>
</protein>
<dbReference type="Proteomes" id="UP000030832">
    <property type="component" value="Unassembled WGS sequence"/>
</dbReference>
<keyword evidence="2" id="KW-1185">Reference proteome</keyword>
<dbReference type="eggNOG" id="COG0727">
    <property type="taxonomic scope" value="Bacteria"/>
</dbReference>
<reference evidence="1 2" key="1">
    <citation type="submission" date="2014-09" db="EMBL/GenBank/DDBJ databases">
        <title>Genome sequencing and annotation of Bacillus Okhensis strain Kh10-101T.</title>
        <authorList>
            <person name="Prakash J.S."/>
        </authorList>
    </citation>
    <scope>NUCLEOTIDE SEQUENCE [LARGE SCALE GENOMIC DNA]</scope>
    <source>
        <strain evidence="2">Kh10-101T</strain>
    </source>
</reference>
<dbReference type="AlphaFoldDB" id="A0A0B0IFK1"/>
<evidence type="ECO:0000313" key="1">
    <source>
        <dbReference type="EMBL" id="KHF41343.1"/>
    </source>
</evidence>
<sequence length="241" mass="28449">MKKVVKQMNERDYNYDEPFLDLVDEILDESEGKHVQTVLNESFEKMLSQVNTEIEHVEKEMELNSLCRVGCAHCCYFPIIVTRLEVKFMLSYINQLPDERKQAIKNQVEQYLDTQVSALKKAGQLDFRNDQDFKRKYKELHLPCVFLNQETNKCMAYEVRPIPCRTYVNYVDADVCGNELLPKEPISYEFMHRYYVEGMDEVIQEILEVVEDKELGIAYPDDALDVNYLPFLLQEELGRFN</sequence>
<accession>A0A0B0IFK1</accession>
<dbReference type="InterPro" id="IPR005358">
    <property type="entry name" value="Puta_zinc/iron-chelating_dom"/>
</dbReference>